<dbReference type="Proteomes" id="UP001148737">
    <property type="component" value="Unassembled WGS sequence"/>
</dbReference>
<sequence length="143" mass="15885">MVNDDEDHEDPAEMFHRDIGTQTSFSDALTSVEEIKKPDAKQAAALQHATSVTKLAKCISGLRDAVVSQSGDFEDIKAQVEHFREDLDRMIFPQMDFTPGGYGLISTSGSKNEPDDEVRKARDNIRRIKGVLLSTRSFPASTR</sequence>
<name>A0ACC1QJV7_9HYPO</name>
<keyword evidence="2" id="KW-1185">Reference proteome</keyword>
<proteinExistence type="predicted"/>
<comment type="caution">
    <text evidence="1">The sequence shown here is derived from an EMBL/GenBank/DDBJ whole genome shotgun (WGS) entry which is preliminary data.</text>
</comment>
<evidence type="ECO:0000313" key="1">
    <source>
        <dbReference type="EMBL" id="KAJ3476008.1"/>
    </source>
</evidence>
<reference evidence="1" key="1">
    <citation type="submission" date="2022-07" db="EMBL/GenBank/DDBJ databases">
        <title>Genome Sequence of Lecanicillium saksenae.</title>
        <authorList>
            <person name="Buettner E."/>
        </authorList>
    </citation>
    <scope>NUCLEOTIDE SEQUENCE</scope>
    <source>
        <strain evidence="1">VT-O1</strain>
    </source>
</reference>
<dbReference type="EMBL" id="JANAKD010001862">
    <property type="protein sequence ID" value="KAJ3476008.1"/>
    <property type="molecule type" value="Genomic_DNA"/>
</dbReference>
<organism evidence="1 2">
    <name type="scientific">Lecanicillium saksenae</name>
    <dbReference type="NCBI Taxonomy" id="468837"/>
    <lineage>
        <taxon>Eukaryota</taxon>
        <taxon>Fungi</taxon>
        <taxon>Dikarya</taxon>
        <taxon>Ascomycota</taxon>
        <taxon>Pezizomycotina</taxon>
        <taxon>Sordariomycetes</taxon>
        <taxon>Hypocreomycetidae</taxon>
        <taxon>Hypocreales</taxon>
        <taxon>Cordycipitaceae</taxon>
        <taxon>Lecanicillium</taxon>
    </lineage>
</organism>
<protein>
    <submittedName>
        <fullName evidence="1">Uncharacterized protein</fullName>
    </submittedName>
</protein>
<gene>
    <name evidence="1" type="ORF">NLG97_g9269</name>
</gene>
<accession>A0ACC1QJV7</accession>
<evidence type="ECO:0000313" key="2">
    <source>
        <dbReference type="Proteomes" id="UP001148737"/>
    </source>
</evidence>